<evidence type="ECO:0000256" key="1">
    <source>
        <dbReference type="SAM" id="Phobius"/>
    </source>
</evidence>
<feature type="transmembrane region" description="Helical" evidence="1">
    <location>
        <begin position="94"/>
        <end position="118"/>
    </location>
</feature>
<keyword evidence="1" id="KW-1133">Transmembrane helix</keyword>
<dbReference type="RefSeq" id="WP_156702725.1">
    <property type="nucleotide sequence ID" value="NZ_CACRUP010000024.1"/>
</dbReference>
<reference evidence="2" key="1">
    <citation type="submission" date="2019-11" db="EMBL/GenBank/DDBJ databases">
        <authorList>
            <person name="Feng L."/>
        </authorList>
    </citation>
    <scope>NUCLEOTIDE SEQUENCE</scope>
    <source>
        <strain evidence="2">PgorbachiiLFYP46</strain>
    </source>
</reference>
<proteinExistence type="predicted"/>
<feature type="transmembrane region" description="Helical" evidence="1">
    <location>
        <begin position="145"/>
        <end position="168"/>
    </location>
</feature>
<feature type="transmembrane region" description="Helical" evidence="1">
    <location>
        <begin position="221"/>
        <end position="245"/>
    </location>
</feature>
<dbReference type="EMBL" id="CACRUP010000024">
    <property type="protein sequence ID" value="VYU24686.1"/>
    <property type="molecule type" value="Genomic_DNA"/>
</dbReference>
<feature type="transmembrane region" description="Helical" evidence="1">
    <location>
        <begin position="15"/>
        <end position="33"/>
    </location>
</feature>
<dbReference type="AlphaFoldDB" id="A0A6N3D6C0"/>
<feature type="transmembrane region" description="Helical" evidence="1">
    <location>
        <begin position="45"/>
        <end position="65"/>
    </location>
</feature>
<keyword evidence="1" id="KW-0812">Transmembrane</keyword>
<sequence length="254" mass="28221">MGKLLGHQIRNHFKYNWFIPVLPVALIIFGLLFSNVNNSIGDSAFVLGMMALIFGCMAAAITVIVGDYNMFFGDSALFYESTPISPSGKTFSRFLYYLIMFIIYSLYVGLIVFLFMAVPSVDGGVIDATWADISEEINEVGIRNILVLIAWCLLFLFNNIISIIFAVTLGGGKKLRRFGLGGPVLVYIGLGFVEGAVIYILDKLDLFTNIELLQNNGNVFMRGMGIGILIPMLLETIALFFAVYYMHKNRISVN</sequence>
<name>A0A6N3D6C0_9FIRM</name>
<evidence type="ECO:0000313" key="2">
    <source>
        <dbReference type="EMBL" id="VYU24686.1"/>
    </source>
</evidence>
<feature type="transmembrane region" description="Helical" evidence="1">
    <location>
        <begin position="180"/>
        <end position="201"/>
    </location>
</feature>
<accession>A0A6N3D6C0</accession>
<keyword evidence="1" id="KW-0472">Membrane</keyword>
<organism evidence="2">
    <name type="scientific">Peptoniphilus gorbachii</name>
    <dbReference type="NCBI Taxonomy" id="411567"/>
    <lineage>
        <taxon>Bacteria</taxon>
        <taxon>Bacillati</taxon>
        <taxon>Bacillota</taxon>
        <taxon>Tissierellia</taxon>
        <taxon>Tissierellales</taxon>
        <taxon>Peptoniphilaceae</taxon>
        <taxon>Peptoniphilus</taxon>
    </lineage>
</organism>
<protein>
    <recommendedName>
        <fullName evidence="3">ABC-2 family transporter protein</fullName>
    </recommendedName>
</protein>
<evidence type="ECO:0008006" key="3">
    <source>
        <dbReference type="Google" id="ProtNLM"/>
    </source>
</evidence>
<gene>
    <name evidence="2" type="ORF">PGLFYP46_00623</name>
</gene>